<dbReference type="AlphaFoldDB" id="A0A9W9P9Z6"/>
<dbReference type="InterPro" id="IPR000073">
    <property type="entry name" value="AB_hydrolase_1"/>
</dbReference>
<evidence type="ECO:0000256" key="3">
    <source>
        <dbReference type="SAM" id="SignalP"/>
    </source>
</evidence>
<evidence type="ECO:0000313" key="7">
    <source>
        <dbReference type="Proteomes" id="UP001147733"/>
    </source>
</evidence>
<dbReference type="Pfam" id="PF00561">
    <property type="entry name" value="Abhydrolase_1"/>
    <property type="match status" value="1"/>
</dbReference>
<feature type="signal peptide" evidence="3">
    <location>
        <begin position="1"/>
        <end position="18"/>
    </location>
</feature>
<dbReference type="Pfam" id="PF08386">
    <property type="entry name" value="Abhydrolase_4"/>
    <property type="match status" value="1"/>
</dbReference>
<name>A0A9W9P9Z6_PENCI</name>
<gene>
    <name evidence="6" type="ORF">N7469_002166</name>
</gene>
<dbReference type="GO" id="GO:0016787">
    <property type="term" value="F:hydrolase activity"/>
    <property type="evidence" value="ECO:0007669"/>
    <property type="project" value="UniProtKB-KW"/>
</dbReference>
<accession>A0A9W9P9Z6</accession>
<dbReference type="InterPro" id="IPR029058">
    <property type="entry name" value="AB_hydrolase_fold"/>
</dbReference>
<keyword evidence="7" id="KW-1185">Reference proteome</keyword>
<organism evidence="6 7">
    <name type="scientific">Penicillium citrinum</name>
    <dbReference type="NCBI Taxonomy" id="5077"/>
    <lineage>
        <taxon>Eukaryota</taxon>
        <taxon>Fungi</taxon>
        <taxon>Dikarya</taxon>
        <taxon>Ascomycota</taxon>
        <taxon>Pezizomycotina</taxon>
        <taxon>Eurotiomycetes</taxon>
        <taxon>Eurotiomycetidae</taxon>
        <taxon>Eurotiales</taxon>
        <taxon>Aspergillaceae</taxon>
        <taxon>Penicillium</taxon>
    </lineage>
</organism>
<feature type="domain" description="Peptidase S33 tripeptidyl aminopeptidase-like C-terminal" evidence="5">
    <location>
        <begin position="398"/>
        <end position="495"/>
    </location>
</feature>
<reference evidence="6" key="2">
    <citation type="journal article" date="2023" name="IMA Fungus">
        <title>Comparative genomic study of the Penicillium genus elucidates a diverse pangenome and 15 lateral gene transfer events.</title>
        <authorList>
            <person name="Petersen C."/>
            <person name="Sorensen T."/>
            <person name="Nielsen M.R."/>
            <person name="Sondergaard T.E."/>
            <person name="Sorensen J.L."/>
            <person name="Fitzpatrick D.A."/>
            <person name="Frisvad J.C."/>
            <person name="Nielsen K.L."/>
        </authorList>
    </citation>
    <scope>NUCLEOTIDE SEQUENCE</scope>
    <source>
        <strain evidence="6">IBT 23319</strain>
    </source>
</reference>
<proteinExistence type="inferred from homology"/>
<dbReference type="Gene3D" id="3.40.50.1820">
    <property type="entry name" value="alpha/beta hydrolase"/>
    <property type="match status" value="1"/>
</dbReference>
<comment type="caution">
    <text evidence="6">The sequence shown here is derived from an EMBL/GenBank/DDBJ whole genome shotgun (WGS) entry which is preliminary data.</text>
</comment>
<dbReference type="SUPFAM" id="SSF53474">
    <property type="entry name" value="alpha/beta-Hydrolases"/>
    <property type="match status" value="1"/>
</dbReference>
<dbReference type="EMBL" id="JAPQKT010000002">
    <property type="protein sequence ID" value="KAJ5240575.1"/>
    <property type="molecule type" value="Genomic_DNA"/>
</dbReference>
<sequence>MRPLRFFLPALLFGTASAKINWSPCNKTESNPIFTRFQCATLDVPFDYTNPNSTEKLSLQLIKIPAPLGSKGSILANPGGPGQPGRTGIAQLASPLIPLTGGEYDIISFDTRGTENTIPFECTQDVIDQFAMYKAIVPGNSSEGAVGMLWARGTIDGKQCAANASRIGSVLTTAFVARDMMQIVDALEEDGLLRYWGLSYGTTLGATVAAMFPDRMDKIILDGVQNPHEYYHSTANIEEWSDADAAFSDLFVHCVKAGPKHCPLAAHNKTAAVLEEITWGLLDRVKTHPIPVGPMLLDYSGLKGYVQQTMYGMRNWPALMKLLDNILFNGNYDDMESILQTTAQTLSTDPVMREATRRAVISLAGIYCGDNQVRTNSLRDFLPTITALYNTSRLSGDGAIGSYMGCQQWMIKPKEVFRGPFQAKTKTPILIIGNTLDSHTPLKSAHNVSAGYEGSVVLEVNGNGHASNSVPSICLFEKTTAFWKNGTLPDEGTVCERDVEPFTDVWWPEVLKEGGVDEALLIYDSDASI</sequence>
<keyword evidence="3" id="KW-0732">Signal</keyword>
<evidence type="ECO:0000313" key="6">
    <source>
        <dbReference type="EMBL" id="KAJ5240575.1"/>
    </source>
</evidence>
<comment type="similarity">
    <text evidence="1">Belongs to the peptidase S33 family.</text>
</comment>
<dbReference type="PANTHER" id="PTHR43248">
    <property type="entry name" value="2-SUCCINYL-6-HYDROXY-2,4-CYCLOHEXADIENE-1-CARBOXYLATE SYNTHASE"/>
    <property type="match status" value="1"/>
</dbReference>
<evidence type="ECO:0000259" key="5">
    <source>
        <dbReference type="Pfam" id="PF08386"/>
    </source>
</evidence>
<dbReference type="InterPro" id="IPR051601">
    <property type="entry name" value="Serine_prot/Carboxylest_S33"/>
</dbReference>
<evidence type="ECO:0000256" key="2">
    <source>
        <dbReference type="ARBA" id="ARBA00022801"/>
    </source>
</evidence>
<feature type="chain" id="PRO_5040955295" description="Peptidase S33 tripeptidyl aminopeptidase-like C-terminal domain-containing protein" evidence="3">
    <location>
        <begin position="19"/>
        <end position="529"/>
    </location>
</feature>
<evidence type="ECO:0008006" key="8">
    <source>
        <dbReference type="Google" id="ProtNLM"/>
    </source>
</evidence>
<dbReference type="GO" id="GO:0017000">
    <property type="term" value="P:antibiotic biosynthetic process"/>
    <property type="evidence" value="ECO:0007669"/>
    <property type="project" value="UniProtKB-ARBA"/>
</dbReference>
<feature type="domain" description="AB hydrolase-1" evidence="4">
    <location>
        <begin position="96"/>
        <end position="228"/>
    </location>
</feature>
<dbReference type="GO" id="GO:0072330">
    <property type="term" value="P:monocarboxylic acid biosynthetic process"/>
    <property type="evidence" value="ECO:0007669"/>
    <property type="project" value="UniProtKB-ARBA"/>
</dbReference>
<dbReference type="Proteomes" id="UP001147733">
    <property type="component" value="Unassembled WGS sequence"/>
</dbReference>
<evidence type="ECO:0000259" key="4">
    <source>
        <dbReference type="Pfam" id="PF00561"/>
    </source>
</evidence>
<dbReference type="InterPro" id="IPR013595">
    <property type="entry name" value="Pept_S33_TAP-like_C"/>
</dbReference>
<protein>
    <recommendedName>
        <fullName evidence="8">Peptidase S33 tripeptidyl aminopeptidase-like C-terminal domain-containing protein</fullName>
    </recommendedName>
</protein>
<dbReference type="OrthoDB" id="425534at2759"/>
<reference evidence="6" key="1">
    <citation type="submission" date="2022-11" db="EMBL/GenBank/DDBJ databases">
        <authorList>
            <person name="Petersen C."/>
        </authorList>
    </citation>
    <scope>NUCLEOTIDE SEQUENCE</scope>
    <source>
        <strain evidence="6">IBT 23319</strain>
    </source>
</reference>
<dbReference type="PANTHER" id="PTHR43248:SF25">
    <property type="entry name" value="AB HYDROLASE-1 DOMAIN-CONTAINING PROTEIN-RELATED"/>
    <property type="match status" value="1"/>
</dbReference>
<keyword evidence="2" id="KW-0378">Hydrolase</keyword>
<dbReference type="GeneID" id="81380253"/>
<dbReference type="RefSeq" id="XP_056503580.1">
    <property type="nucleotide sequence ID" value="XM_056641086.1"/>
</dbReference>
<evidence type="ECO:0000256" key="1">
    <source>
        <dbReference type="ARBA" id="ARBA00010088"/>
    </source>
</evidence>